<keyword evidence="2" id="KW-0808">Transferase</keyword>
<accession>A0ABW3I397</accession>
<dbReference type="RefSeq" id="WP_377715900.1">
    <property type="nucleotide sequence ID" value="NZ_JBHTJM010000009.1"/>
</dbReference>
<dbReference type="InterPro" id="IPR016181">
    <property type="entry name" value="Acyl_CoA_acyltransferase"/>
</dbReference>
<name>A0ABW3I397_9FLAO</name>
<dbReference type="PANTHER" id="PTHR42886">
    <property type="entry name" value="RE40534P-RELATED"/>
    <property type="match status" value="1"/>
</dbReference>
<gene>
    <name evidence="2" type="ORF">ACFQ1O_10075</name>
</gene>
<evidence type="ECO:0000259" key="1">
    <source>
        <dbReference type="PROSITE" id="PS51186"/>
    </source>
</evidence>
<proteinExistence type="predicted"/>
<evidence type="ECO:0000313" key="3">
    <source>
        <dbReference type="Proteomes" id="UP001596997"/>
    </source>
</evidence>
<keyword evidence="3" id="KW-1185">Reference proteome</keyword>
<dbReference type="SUPFAM" id="SSF55729">
    <property type="entry name" value="Acyl-CoA N-acyltransferases (Nat)"/>
    <property type="match status" value="1"/>
</dbReference>
<protein>
    <submittedName>
        <fullName evidence="2">GNAT family N-acetyltransferase</fullName>
        <ecNumber evidence="2">2.3.1.-</ecNumber>
    </submittedName>
</protein>
<evidence type="ECO:0000313" key="2">
    <source>
        <dbReference type="EMBL" id="MFD0964351.1"/>
    </source>
</evidence>
<dbReference type="Pfam" id="PF00583">
    <property type="entry name" value="Acetyltransf_1"/>
    <property type="match status" value="1"/>
</dbReference>
<dbReference type="CDD" id="cd04301">
    <property type="entry name" value="NAT_SF"/>
    <property type="match status" value="1"/>
</dbReference>
<dbReference type="PANTHER" id="PTHR42886:SF29">
    <property type="entry name" value="PUMMELIG, ISOFORM A"/>
    <property type="match status" value="1"/>
</dbReference>
<dbReference type="Pfam" id="PF00326">
    <property type="entry name" value="Peptidase_S9"/>
    <property type="match status" value="1"/>
</dbReference>
<dbReference type="PROSITE" id="PS51186">
    <property type="entry name" value="GNAT"/>
    <property type="match status" value="1"/>
</dbReference>
<dbReference type="InterPro" id="IPR000182">
    <property type="entry name" value="GNAT_dom"/>
</dbReference>
<comment type="caution">
    <text evidence="2">The sequence shown here is derived from an EMBL/GenBank/DDBJ whole genome shotgun (WGS) entry which is preliminary data.</text>
</comment>
<sequence>MIKQSHIIERMDDKSILLDITYVEKNKKLPVVVFCHGYKGYKDWGSWNLMAETLANNELFVLKFNLSHNGGTIENPIDFPDLEAFGENNFSKELQDLDDVLTWITDKFNKYSSIINQDNLCLVGHSRGGGIVTIKASEDRRVAKLITLAGVSDFKARFPQGEQLAYWKQEGVAYIENSRTKQQMPHYYQFYEDFVANEERLTISRAAKELDIPHLIVHGTKDETVTFLEAERLHEWSKQSELLAIEDANHTFGASHPWDSNQLPEDLKIATEEIINFVQQKEIIKATNNDVDELLTVTQACAKHMIENGIYQWNELYPSKEAFENDVDLHQLWVIKDGKRVIGSIVITEVEDEEYHDIEWLTESGNTVYIHRLSIHPSYQGQGLAQRLMSFAESYAKQKKYNSVRLDAFSQNKRNNTFYQKRGYQQLGDIYFPKQSEHPFHCYELVF</sequence>
<dbReference type="GO" id="GO:0016746">
    <property type="term" value="F:acyltransferase activity"/>
    <property type="evidence" value="ECO:0007669"/>
    <property type="project" value="UniProtKB-KW"/>
</dbReference>
<dbReference type="SUPFAM" id="SSF53474">
    <property type="entry name" value="alpha/beta-Hydrolases"/>
    <property type="match status" value="1"/>
</dbReference>
<dbReference type="EMBL" id="JBHTJM010000009">
    <property type="protein sequence ID" value="MFD0964351.1"/>
    <property type="molecule type" value="Genomic_DNA"/>
</dbReference>
<dbReference type="EC" id="2.3.1.-" evidence="2"/>
<dbReference type="Gene3D" id="3.40.50.1820">
    <property type="entry name" value="alpha/beta hydrolase"/>
    <property type="match status" value="1"/>
</dbReference>
<feature type="domain" description="N-acetyltransferase" evidence="1">
    <location>
        <begin position="281"/>
        <end position="447"/>
    </location>
</feature>
<dbReference type="InterPro" id="IPR029058">
    <property type="entry name" value="AB_hydrolase_fold"/>
</dbReference>
<reference evidence="3" key="1">
    <citation type="journal article" date="2019" name="Int. J. Syst. Evol. Microbiol.">
        <title>The Global Catalogue of Microorganisms (GCM) 10K type strain sequencing project: providing services to taxonomists for standard genome sequencing and annotation.</title>
        <authorList>
            <consortium name="The Broad Institute Genomics Platform"/>
            <consortium name="The Broad Institute Genome Sequencing Center for Infectious Disease"/>
            <person name="Wu L."/>
            <person name="Ma J."/>
        </authorList>
    </citation>
    <scope>NUCLEOTIDE SEQUENCE [LARGE SCALE GENOMIC DNA]</scope>
    <source>
        <strain evidence="3">CCUG 62114</strain>
    </source>
</reference>
<dbReference type="Proteomes" id="UP001596997">
    <property type="component" value="Unassembled WGS sequence"/>
</dbReference>
<dbReference type="InterPro" id="IPR001375">
    <property type="entry name" value="Peptidase_S9_cat"/>
</dbReference>
<keyword evidence="2" id="KW-0012">Acyltransferase</keyword>
<organism evidence="2 3">
    <name type="scientific">Pseudofulvibacter geojedonensis</name>
    <dbReference type="NCBI Taxonomy" id="1123758"/>
    <lineage>
        <taxon>Bacteria</taxon>
        <taxon>Pseudomonadati</taxon>
        <taxon>Bacteroidota</taxon>
        <taxon>Flavobacteriia</taxon>
        <taxon>Flavobacteriales</taxon>
        <taxon>Flavobacteriaceae</taxon>
        <taxon>Pseudofulvibacter</taxon>
    </lineage>
</organism>
<dbReference type="Gene3D" id="3.40.630.30">
    <property type="match status" value="1"/>
</dbReference>